<evidence type="ECO:0000313" key="1">
    <source>
        <dbReference type="EMBL" id="EXJ16313.1"/>
    </source>
</evidence>
<gene>
    <name evidence="1" type="ORF">D779_0455</name>
</gene>
<name>W9V9R7_9GAMM</name>
<comment type="caution">
    <text evidence="1">The sequence shown here is derived from an EMBL/GenBank/DDBJ whole genome shotgun (WGS) entry which is preliminary data.</text>
</comment>
<dbReference type="AlphaFoldDB" id="W9V9R7"/>
<proteinExistence type="predicted"/>
<accession>W9V9R7</accession>
<keyword evidence="2" id="KW-1185">Reference proteome</keyword>
<sequence length="85" mass="9053">MLATPTGLRPVLPLKMTSAMDSPRSILAELSPMTQRTASMTFDLPQPLGPTTPIRLLGNDTAVGSTKDLNPASLIFSSRISQRAT</sequence>
<dbReference type="eggNOG" id="ENOG502ZHRF">
    <property type="taxonomic scope" value="Bacteria"/>
</dbReference>
<reference evidence="1 2" key="1">
    <citation type="submission" date="2012-11" db="EMBL/GenBank/DDBJ databases">
        <title>Genome assembly of Thiorhodococcus sp. AK35.</title>
        <authorList>
            <person name="Nupur N."/>
            <person name="Khatri I."/>
            <person name="Subramanian S."/>
            <person name="Pinnaka A."/>
        </authorList>
    </citation>
    <scope>NUCLEOTIDE SEQUENCE [LARGE SCALE GENOMIC DNA]</scope>
    <source>
        <strain evidence="1 2">AK35</strain>
    </source>
</reference>
<evidence type="ECO:0000313" key="2">
    <source>
        <dbReference type="Proteomes" id="UP000019460"/>
    </source>
</evidence>
<organism evidence="1 2">
    <name type="scientific">Imhoffiella purpurea</name>
    <dbReference type="NCBI Taxonomy" id="1249627"/>
    <lineage>
        <taxon>Bacteria</taxon>
        <taxon>Pseudomonadati</taxon>
        <taxon>Pseudomonadota</taxon>
        <taxon>Gammaproteobacteria</taxon>
        <taxon>Chromatiales</taxon>
        <taxon>Chromatiaceae</taxon>
        <taxon>Imhoffiella</taxon>
    </lineage>
</organism>
<dbReference type="EMBL" id="AONC01000013">
    <property type="protein sequence ID" value="EXJ16313.1"/>
    <property type="molecule type" value="Genomic_DNA"/>
</dbReference>
<protein>
    <submittedName>
        <fullName evidence="1">Uncharacterized protein</fullName>
    </submittedName>
</protein>
<dbReference type="Proteomes" id="UP000019460">
    <property type="component" value="Unassembled WGS sequence"/>
</dbReference>